<feature type="region of interest" description="Disordered" evidence="1">
    <location>
        <begin position="213"/>
        <end position="234"/>
    </location>
</feature>
<comment type="caution">
    <text evidence="4">The sequence shown here is derived from an EMBL/GenBank/DDBJ whole genome shotgun (WGS) entry which is preliminary data.</text>
</comment>
<reference evidence="4" key="1">
    <citation type="submission" date="2021-07" db="EMBL/GenBank/DDBJ databases">
        <authorList>
            <person name="Durling M."/>
        </authorList>
    </citation>
    <scope>NUCLEOTIDE SEQUENCE</scope>
</reference>
<name>A0A9N9Q1G6_9HELO</name>
<dbReference type="OrthoDB" id="10068793at2759"/>
<dbReference type="EMBL" id="CAJVRL010000115">
    <property type="protein sequence ID" value="CAG8961747.1"/>
    <property type="molecule type" value="Genomic_DNA"/>
</dbReference>
<keyword evidence="5" id="KW-1185">Reference proteome</keyword>
<feature type="region of interest" description="Disordered" evidence="1">
    <location>
        <begin position="88"/>
        <end position="111"/>
    </location>
</feature>
<protein>
    <recommendedName>
        <fullName evidence="6">DUF4139 domain-containing protein</fullName>
    </recommendedName>
</protein>
<dbReference type="InterPro" id="IPR025554">
    <property type="entry name" value="DUF4140"/>
</dbReference>
<sequence length="857" mass="93093">MTTTTPHKQEFRIRDLGTRSVLLFPTRAHVIRDIKDITIHPGTNQIIIDGLAPTIDEHSVKVEGSGAATITDVSVNLLPNRELYEDVYPSDGEEEEDEEEEAESESGPKGVKSVEDRIRSLCVKLLAESEKINSAVFRLKVIDTCVTVTASSSEKAEVDMVKLVNEYGQERQKIYQDHEAGTLASESIRSQIRAAEKEKAKLVKNWIKSNAKKEKEKTKLREKRFRDRAEKRKEKQRVRNERLSFWAKNVYRVTINLEPTSDTPSSSRRSSTSEIVTPSTTNLATSTFHEITEKPLPNDKINLSISYITHSASWSPRYDLSLNTVKCTGLLEYGAELRNTTSETWKDAKFILSTSQTTFSGLSENIPVLKPWQVRLQKGAGKDGGLMSTNEVIAKKNEWNKTVFNTNGKPRWVNFGASESDTTLARYQNTQQSHILAQQPHSEKLMQDFQAGQEEASADTKKNTALSSFGAFGAPAAAPVANPLFGAALAQSSQGGASGTGLFGNVRATADPATESTKTGTTTGFGFGSGPASSSPFGAATNAAPTTGFGKATSQSFGGNSAASLFGNMATKPAGLAAKRPAPEEEEALNDFEFDSSMEPVPQDSLNFEAGTWEETGLTTTYDLPSTKTLSPSPTASKHKIAKIPFSNIHFSHILVPKLRAVAFLKAHLRNTSKITLLKGPLGLSLDNCFLGQTTFPRCSAGESFSLPLGVDPTLLVGYGKPVVRRSQSGIFSKEDSNLFTRTITIQNTKYNSMPVDLTVLDQIPVSEDERLKIEVVNPVGVKVGGTAVKTGVDALVNGSRTGSIGAKEKEKWATALVTAKKDGEISWSVKLNRGQGVKLVLEYEATFPAGEGVIVR</sequence>
<feature type="domain" description="DUF4140" evidence="3">
    <location>
        <begin position="21"/>
        <end position="140"/>
    </location>
</feature>
<dbReference type="InterPro" id="IPR011935">
    <property type="entry name" value="CHP02231"/>
</dbReference>
<evidence type="ECO:0000313" key="4">
    <source>
        <dbReference type="EMBL" id="CAG8961747.1"/>
    </source>
</evidence>
<dbReference type="PANTHER" id="PTHR31005">
    <property type="entry name" value="DUF4139 DOMAIN-CONTAINING PROTEIN"/>
    <property type="match status" value="1"/>
</dbReference>
<evidence type="ECO:0000313" key="5">
    <source>
        <dbReference type="Proteomes" id="UP000696280"/>
    </source>
</evidence>
<dbReference type="InterPro" id="IPR037291">
    <property type="entry name" value="DUF4139"/>
</dbReference>
<dbReference type="Pfam" id="PF13598">
    <property type="entry name" value="DUF4139"/>
    <property type="match status" value="1"/>
</dbReference>
<evidence type="ECO:0000259" key="3">
    <source>
        <dbReference type="Pfam" id="PF13600"/>
    </source>
</evidence>
<dbReference type="Pfam" id="PF13600">
    <property type="entry name" value="DUF4140"/>
    <property type="match status" value="1"/>
</dbReference>
<proteinExistence type="predicted"/>
<evidence type="ECO:0000256" key="1">
    <source>
        <dbReference type="SAM" id="MobiDB-lite"/>
    </source>
</evidence>
<feature type="compositionally biased region" description="Acidic residues" evidence="1">
    <location>
        <begin position="91"/>
        <end position="104"/>
    </location>
</feature>
<dbReference type="PANTHER" id="PTHR31005:SF8">
    <property type="entry name" value="DUF4139 DOMAIN-CONTAINING PROTEIN"/>
    <property type="match status" value="1"/>
</dbReference>
<feature type="compositionally biased region" description="Low complexity" evidence="1">
    <location>
        <begin position="259"/>
        <end position="273"/>
    </location>
</feature>
<evidence type="ECO:0008006" key="6">
    <source>
        <dbReference type="Google" id="ProtNLM"/>
    </source>
</evidence>
<organism evidence="4 5">
    <name type="scientific">Hymenoscyphus fraxineus</name>
    <dbReference type="NCBI Taxonomy" id="746836"/>
    <lineage>
        <taxon>Eukaryota</taxon>
        <taxon>Fungi</taxon>
        <taxon>Dikarya</taxon>
        <taxon>Ascomycota</taxon>
        <taxon>Pezizomycotina</taxon>
        <taxon>Leotiomycetes</taxon>
        <taxon>Helotiales</taxon>
        <taxon>Helotiaceae</taxon>
        <taxon>Hymenoscyphus</taxon>
    </lineage>
</organism>
<feature type="region of interest" description="Disordered" evidence="1">
    <location>
        <begin position="257"/>
        <end position="278"/>
    </location>
</feature>
<feature type="domain" description="DUF4139" evidence="2">
    <location>
        <begin position="303"/>
        <end position="849"/>
    </location>
</feature>
<evidence type="ECO:0000259" key="2">
    <source>
        <dbReference type="Pfam" id="PF13598"/>
    </source>
</evidence>
<accession>A0A9N9Q1G6</accession>
<gene>
    <name evidence="4" type="ORF">HYFRA_00006289</name>
</gene>
<dbReference type="Proteomes" id="UP000696280">
    <property type="component" value="Unassembled WGS sequence"/>
</dbReference>
<dbReference type="AlphaFoldDB" id="A0A9N9Q1G6"/>